<dbReference type="RefSeq" id="WP_184251189.1">
    <property type="nucleotide sequence ID" value="NZ_BAAACU010000016.1"/>
</dbReference>
<comment type="caution">
    <text evidence="4">The sequence shown here is derived from an EMBL/GenBank/DDBJ whole genome shotgun (WGS) entry which is preliminary data.</text>
</comment>
<dbReference type="GO" id="GO:0003677">
    <property type="term" value="F:DNA binding"/>
    <property type="evidence" value="ECO:0007669"/>
    <property type="project" value="InterPro"/>
</dbReference>
<evidence type="ECO:0000313" key="4">
    <source>
        <dbReference type="EMBL" id="MBB6514356.1"/>
    </source>
</evidence>
<keyword evidence="2" id="KW-0472">Membrane</keyword>
<dbReference type="PANTHER" id="PTHR34351">
    <property type="entry name" value="SLR1927 PROTEIN-RELATED"/>
    <property type="match status" value="1"/>
</dbReference>
<dbReference type="InterPro" id="IPR001827">
    <property type="entry name" value="Homeobox_Antennapedia_CS"/>
</dbReference>
<evidence type="ECO:0000256" key="2">
    <source>
        <dbReference type="SAM" id="Phobius"/>
    </source>
</evidence>
<keyword evidence="5" id="KW-1185">Reference proteome</keyword>
<gene>
    <name evidence="4" type="ORF">GGQ92_003180</name>
</gene>
<evidence type="ECO:0000313" key="5">
    <source>
        <dbReference type="Proteomes" id="UP000572212"/>
    </source>
</evidence>
<dbReference type="PANTHER" id="PTHR34351:SF2">
    <property type="entry name" value="DUF58 DOMAIN-CONTAINING PROTEIN"/>
    <property type="match status" value="1"/>
</dbReference>
<dbReference type="InterPro" id="IPR002881">
    <property type="entry name" value="DUF58"/>
</dbReference>
<organism evidence="4 5">
    <name type="scientific">Gracilibacillus halotolerans</name>
    <dbReference type="NCBI Taxonomy" id="74386"/>
    <lineage>
        <taxon>Bacteria</taxon>
        <taxon>Bacillati</taxon>
        <taxon>Bacillota</taxon>
        <taxon>Bacilli</taxon>
        <taxon>Bacillales</taxon>
        <taxon>Bacillaceae</taxon>
        <taxon>Gracilibacillus</taxon>
    </lineage>
</organism>
<reference evidence="4 5" key="1">
    <citation type="submission" date="2020-08" db="EMBL/GenBank/DDBJ databases">
        <title>Genomic Encyclopedia of Type Strains, Phase IV (KMG-IV): sequencing the most valuable type-strain genomes for metagenomic binning, comparative biology and taxonomic classification.</title>
        <authorList>
            <person name="Goeker M."/>
        </authorList>
    </citation>
    <scope>NUCLEOTIDE SEQUENCE [LARGE SCALE GENOMIC DNA]</scope>
    <source>
        <strain evidence="4 5">DSM 11805</strain>
    </source>
</reference>
<dbReference type="AlphaFoldDB" id="A0A841RSQ8"/>
<keyword evidence="1" id="KW-0217">Developmental protein</keyword>
<feature type="transmembrane region" description="Helical" evidence="2">
    <location>
        <begin position="35"/>
        <end position="55"/>
    </location>
</feature>
<evidence type="ECO:0000259" key="3">
    <source>
        <dbReference type="Pfam" id="PF01882"/>
    </source>
</evidence>
<keyword evidence="2" id="KW-1133">Transmembrane helix</keyword>
<dbReference type="Proteomes" id="UP000572212">
    <property type="component" value="Unassembled WGS sequence"/>
</dbReference>
<sequence>MRIRLHHWIKRFWLLLLMMVLFSYAMFQGGFVSWFLVYSLFPFCIYTFILSFYSAKKWDVRASFSKETVQAGGKVDVILRFKRKSRFPIPFLALEHNVSNSMRFYDEGLKKYENLEKNLSPSERTIKHIIYPWMKKEFSIRYELDKLPRGEHYLESLTFFYGDPFGFLEKRFEFPIQQKLTVLPTVREMKMRFPATHQEEGVSGILQQDARKTNTVSSVREYVAGDRFSWIDWKTTARKNTMMTKEFEHEKELELTCILDLSGDVSRSQITFEASIDVAVSLLHVLKKKKQQTNFMVYNDPVKIFNHEQVQYQLNGIVHYLATVENKGIPFDYKRVRSIQKSACIWILTHITDKKATEISKMKRFSPNMTIIYIGPEKTIQQNKQLTKLQASGIHVIRMTENVLSKNSWEVDSR</sequence>
<keyword evidence="2" id="KW-0812">Transmembrane</keyword>
<evidence type="ECO:0000256" key="1">
    <source>
        <dbReference type="ARBA" id="ARBA00022473"/>
    </source>
</evidence>
<proteinExistence type="predicted"/>
<accession>A0A841RSQ8</accession>
<dbReference type="EMBL" id="JACHON010000033">
    <property type="protein sequence ID" value="MBB6514356.1"/>
    <property type="molecule type" value="Genomic_DNA"/>
</dbReference>
<dbReference type="PROSITE" id="PS00032">
    <property type="entry name" value="ANTENNAPEDIA"/>
    <property type="match status" value="1"/>
</dbReference>
<dbReference type="Pfam" id="PF01882">
    <property type="entry name" value="DUF58"/>
    <property type="match status" value="1"/>
</dbReference>
<protein>
    <submittedName>
        <fullName evidence="4">Uncharacterized protein (DUF58 family)</fullName>
    </submittedName>
</protein>
<name>A0A841RSQ8_9BACI</name>
<feature type="transmembrane region" description="Helical" evidence="2">
    <location>
        <begin position="12"/>
        <end position="29"/>
    </location>
</feature>
<feature type="domain" description="DUF58" evidence="3">
    <location>
        <begin position="218"/>
        <end position="325"/>
    </location>
</feature>
<dbReference type="GO" id="GO:0003700">
    <property type="term" value="F:DNA-binding transcription factor activity"/>
    <property type="evidence" value="ECO:0007669"/>
    <property type="project" value="InterPro"/>
</dbReference>